<protein>
    <recommendedName>
        <fullName evidence="2">DUF2423 domain-containing protein</fullName>
    </recommendedName>
</protein>
<feature type="region of interest" description="Disordered" evidence="1">
    <location>
        <begin position="105"/>
        <end position="142"/>
    </location>
</feature>
<accession>A0AAD5T581</accession>
<feature type="compositionally biased region" description="Acidic residues" evidence="1">
    <location>
        <begin position="73"/>
        <end position="86"/>
    </location>
</feature>
<gene>
    <name evidence="3" type="ORF">HK100_007584</name>
</gene>
<proteinExistence type="predicted"/>
<evidence type="ECO:0000313" key="3">
    <source>
        <dbReference type="EMBL" id="KAJ3130731.1"/>
    </source>
</evidence>
<evidence type="ECO:0000313" key="4">
    <source>
        <dbReference type="Proteomes" id="UP001211907"/>
    </source>
</evidence>
<feature type="region of interest" description="Disordered" evidence="1">
    <location>
        <begin position="63"/>
        <end position="93"/>
    </location>
</feature>
<dbReference type="InterPro" id="IPR019434">
    <property type="entry name" value="DUF2423"/>
</dbReference>
<reference evidence="3" key="1">
    <citation type="submission" date="2020-05" db="EMBL/GenBank/DDBJ databases">
        <title>Phylogenomic resolution of chytrid fungi.</title>
        <authorList>
            <person name="Stajich J.E."/>
            <person name="Amses K."/>
            <person name="Simmons R."/>
            <person name="Seto K."/>
            <person name="Myers J."/>
            <person name="Bonds A."/>
            <person name="Quandt C.A."/>
            <person name="Barry K."/>
            <person name="Liu P."/>
            <person name="Grigoriev I."/>
            <person name="Longcore J.E."/>
            <person name="James T.Y."/>
        </authorList>
    </citation>
    <scope>NUCLEOTIDE SEQUENCE</scope>
    <source>
        <strain evidence="3">JEL0513</strain>
    </source>
</reference>
<name>A0AAD5T581_9FUNG</name>
<keyword evidence="4" id="KW-1185">Reference proteome</keyword>
<organism evidence="3 4">
    <name type="scientific">Physocladia obscura</name>
    <dbReference type="NCBI Taxonomy" id="109957"/>
    <lineage>
        <taxon>Eukaryota</taxon>
        <taxon>Fungi</taxon>
        <taxon>Fungi incertae sedis</taxon>
        <taxon>Chytridiomycota</taxon>
        <taxon>Chytridiomycota incertae sedis</taxon>
        <taxon>Chytridiomycetes</taxon>
        <taxon>Chytridiales</taxon>
        <taxon>Chytriomycetaceae</taxon>
        <taxon>Physocladia</taxon>
    </lineage>
</organism>
<feature type="compositionally biased region" description="Basic residues" evidence="1">
    <location>
        <begin position="120"/>
        <end position="142"/>
    </location>
</feature>
<dbReference type="Pfam" id="PF10338">
    <property type="entry name" value="YBL028C_N"/>
    <property type="match status" value="1"/>
</dbReference>
<feature type="domain" description="DUF2423" evidence="2">
    <location>
        <begin position="3"/>
        <end position="34"/>
    </location>
</feature>
<dbReference type="Proteomes" id="UP001211907">
    <property type="component" value="Unassembled WGS sequence"/>
</dbReference>
<evidence type="ECO:0000256" key="1">
    <source>
        <dbReference type="SAM" id="MobiDB-lite"/>
    </source>
</evidence>
<dbReference type="AlphaFoldDB" id="A0AAD5T581"/>
<sequence length="142" mass="16065">MVSIRSSKKKHFRAVKREQVFKPVEDARMAAIAKLLHAQPNDNPSLPSAEIADKGSIITADKSNVDAHKNISDENDTGMDDGNDETSTEKPKLTKIQREKIMLSRNQFKKKQRARLDSKHRGKALHGLHKTKTRKKGRFTPI</sequence>
<feature type="compositionally biased region" description="Basic and acidic residues" evidence="1">
    <location>
        <begin position="63"/>
        <end position="72"/>
    </location>
</feature>
<evidence type="ECO:0000259" key="2">
    <source>
        <dbReference type="Pfam" id="PF10338"/>
    </source>
</evidence>
<dbReference type="EMBL" id="JADGJH010000359">
    <property type="protein sequence ID" value="KAJ3130731.1"/>
    <property type="molecule type" value="Genomic_DNA"/>
</dbReference>
<comment type="caution">
    <text evidence="3">The sequence shown here is derived from an EMBL/GenBank/DDBJ whole genome shotgun (WGS) entry which is preliminary data.</text>
</comment>